<dbReference type="AlphaFoldDB" id="A0A9X2CKW9"/>
<feature type="transmembrane region" description="Helical" evidence="1">
    <location>
        <begin position="95"/>
        <end position="114"/>
    </location>
</feature>
<evidence type="ECO:0008006" key="4">
    <source>
        <dbReference type="Google" id="ProtNLM"/>
    </source>
</evidence>
<keyword evidence="1" id="KW-0472">Membrane</keyword>
<sequence length="408" mass="45265">MQLNTLWCYQGRDNNLRFMAILLACYSLLALVSLIFPHSLFIILVLAVSSAVTGLSAFRRLRDASKANYWLLAAVIPHIIFGMGCYFIWPLGVIAGLGLFGIAFGVFISFFPAAKKQVYQEGYYGPRLQTKSELGQVRQRYEPQVFGGQPTENVSHESVADTTNNFTADEPYAAVRMDELATTEMVTPPNNATLTANNSEPLTQPWHADHRFEVDKNALDTGSVTELLKSWGNVAKTHQQQLILGLKVVGGVCALGLIIWGVVAVKNGFETDDNLDAAATEMNEPDQSQNRVSAKLPDGFWIVMQDNILIVRWLGEVGDAETLWRLDSAQGDKSCSYLEFNDGSQYRPMRVDLKADESTEARFSPLDNKSIINHIAMRGSFTLCGYDFSLKGSQATLQQHAVFADFLR</sequence>
<reference evidence="2" key="1">
    <citation type="submission" date="2022-01" db="EMBL/GenBank/DDBJ databases">
        <title>Whole genome-based taxonomy of the Shewanellaceae.</title>
        <authorList>
            <person name="Martin-Rodriguez A.J."/>
        </authorList>
    </citation>
    <scope>NUCLEOTIDE SEQUENCE</scope>
    <source>
        <strain evidence="2">DSM 16422</strain>
    </source>
</reference>
<feature type="transmembrane region" description="Helical" evidence="1">
    <location>
        <begin position="70"/>
        <end position="89"/>
    </location>
</feature>
<feature type="transmembrane region" description="Helical" evidence="1">
    <location>
        <begin position="242"/>
        <end position="263"/>
    </location>
</feature>
<keyword evidence="3" id="KW-1185">Reference proteome</keyword>
<proteinExistence type="predicted"/>
<comment type="caution">
    <text evidence="2">The sequence shown here is derived from an EMBL/GenBank/DDBJ whole genome shotgun (WGS) entry which is preliminary data.</text>
</comment>
<accession>A0A9X2CKW9</accession>
<dbReference type="RefSeq" id="WP_248996213.1">
    <property type="nucleotide sequence ID" value="NZ_JAKIKP010000009.1"/>
</dbReference>
<feature type="transmembrane region" description="Helical" evidence="1">
    <location>
        <begin position="41"/>
        <end position="58"/>
    </location>
</feature>
<keyword evidence="1" id="KW-1133">Transmembrane helix</keyword>
<keyword evidence="1" id="KW-0812">Transmembrane</keyword>
<name>A0A9X2CKW9_9GAMM</name>
<organism evidence="2 3">
    <name type="scientific">Shewanella gaetbuli</name>
    <dbReference type="NCBI Taxonomy" id="220752"/>
    <lineage>
        <taxon>Bacteria</taxon>
        <taxon>Pseudomonadati</taxon>
        <taxon>Pseudomonadota</taxon>
        <taxon>Gammaproteobacteria</taxon>
        <taxon>Alteromonadales</taxon>
        <taxon>Shewanellaceae</taxon>
        <taxon>Shewanella</taxon>
    </lineage>
</organism>
<protein>
    <recommendedName>
        <fullName evidence="4">DUF805 domain-containing protein</fullName>
    </recommendedName>
</protein>
<dbReference type="EMBL" id="JAKIKP010000009">
    <property type="protein sequence ID" value="MCL1143536.1"/>
    <property type="molecule type" value="Genomic_DNA"/>
</dbReference>
<feature type="transmembrane region" description="Helical" evidence="1">
    <location>
        <begin position="16"/>
        <end position="35"/>
    </location>
</feature>
<evidence type="ECO:0000313" key="2">
    <source>
        <dbReference type="EMBL" id="MCL1143536.1"/>
    </source>
</evidence>
<gene>
    <name evidence="2" type="ORF">L2672_12620</name>
</gene>
<evidence type="ECO:0000256" key="1">
    <source>
        <dbReference type="SAM" id="Phobius"/>
    </source>
</evidence>
<dbReference type="Proteomes" id="UP001139333">
    <property type="component" value="Unassembled WGS sequence"/>
</dbReference>
<evidence type="ECO:0000313" key="3">
    <source>
        <dbReference type="Proteomes" id="UP001139333"/>
    </source>
</evidence>